<dbReference type="AlphaFoldDB" id="A0A540VR31"/>
<gene>
    <name evidence="1" type="ORF">FKY71_09690</name>
</gene>
<dbReference type="Proteomes" id="UP000315400">
    <property type="component" value="Unassembled WGS sequence"/>
</dbReference>
<accession>A0A540VR31</accession>
<dbReference type="EMBL" id="VIFK01000081">
    <property type="protein sequence ID" value="TQE99225.1"/>
    <property type="molecule type" value="Genomic_DNA"/>
</dbReference>
<protein>
    <submittedName>
        <fullName evidence="1">Type I restriction endonuclease</fullName>
    </submittedName>
</protein>
<organism evidence="1 2">
    <name type="scientific">Spiribacter salinus</name>
    <dbReference type="NCBI Taxonomy" id="1335746"/>
    <lineage>
        <taxon>Bacteria</taxon>
        <taxon>Pseudomonadati</taxon>
        <taxon>Pseudomonadota</taxon>
        <taxon>Gammaproteobacteria</taxon>
        <taxon>Chromatiales</taxon>
        <taxon>Ectothiorhodospiraceae</taxon>
        <taxon>Spiribacter</taxon>
    </lineage>
</organism>
<name>A0A540VR31_9GAMM</name>
<sequence length="56" mass="6184">MAFLSESDVEAGLLDQLRGLGYSIAHDDDIGPDGKHPERESHQEVLLLLRLRAAVE</sequence>
<evidence type="ECO:0000313" key="1">
    <source>
        <dbReference type="EMBL" id="TQE99225.1"/>
    </source>
</evidence>
<keyword evidence="1" id="KW-0378">Hydrolase</keyword>
<evidence type="ECO:0000313" key="2">
    <source>
        <dbReference type="Proteomes" id="UP000315400"/>
    </source>
</evidence>
<keyword evidence="1" id="KW-0255">Endonuclease</keyword>
<comment type="caution">
    <text evidence="1">The sequence shown here is derived from an EMBL/GenBank/DDBJ whole genome shotgun (WGS) entry which is preliminary data.</text>
</comment>
<dbReference type="GO" id="GO:0004519">
    <property type="term" value="F:endonuclease activity"/>
    <property type="evidence" value="ECO:0007669"/>
    <property type="project" value="UniProtKB-KW"/>
</dbReference>
<feature type="non-terminal residue" evidence="1">
    <location>
        <position position="56"/>
    </location>
</feature>
<reference evidence="1 2" key="1">
    <citation type="submission" date="2019-06" db="EMBL/GenBank/DDBJ databases">
        <title>Metagenome assembled Genome of Spiribacter salinus SL48-SHIP from the microbial mat of Salt Lake 48 (Novosibirsk region, Russia).</title>
        <authorList>
            <person name="Shipova A."/>
            <person name="Rozanov A.S."/>
            <person name="Bryanskaya A.V."/>
            <person name="Peltek S.E."/>
        </authorList>
    </citation>
    <scope>NUCLEOTIDE SEQUENCE [LARGE SCALE GENOMIC DNA]</scope>
    <source>
        <strain evidence="1">SL48-SHIP-2</strain>
    </source>
</reference>
<proteinExistence type="predicted"/>
<keyword evidence="1" id="KW-0540">Nuclease</keyword>